<proteinExistence type="predicted"/>
<gene>
    <name evidence="1" type="ORF">H4Bulk46313_000003</name>
</gene>
<accession>A0A514D4D0</accession>
<reference evidence="1" key="1">
    <citation type="submission" date="2019-05" db="EMBL/GenBank/DDBJ databases">
        <title>Metatranscriptomic reconstruction reveals RNA viruses with the potential to shape carbon cycling in soil.</title>
        <authorList>
            <person name="Starr E.P."/>
            <person name="Nuccio E."/>
            <person name="Pett-Ridge J."/>
            <person name="Banfield J.F."/>
            <person name="Firestone M.K."/>
        </authorList>
    </citation>
    <scope>NUCLEOTIDE SEQUENCE</scope>
    <source>
        <strain evidence="1">H4_Bulk_46_scaffold_313</strain>
    </source>
</reference>
<name>A0A514D4D0_9VIRU</name>
<protein>
    <submittedName>
        <fullName evidence="1">Uncharacterized protein</fullName>
    </submittedName>
</protein>
<sequence length="149" mass="15376">MLVDPLPVKSLSIGSHTAITVPVTDTFALVDLAPGKTVRKCPALSYNGVLAPAILTISHSVSKENGDVPTDRVLVRIDLSSLRTATGVAGNVKAYAYLVVGVPRGTLDTGNYAFDPVALIQCLIGAVAVSPTAATLSELNLVRILAGEP</sequence>
<dbReference type="EMBL" id="MN034119">
    <property type="protein sequence ID" value="QDH88478.1"/>
    <property type="molecule type" value="Genomic_RNA"/>
</dbReference>
<evidence type="ECO:0000313" key="1">
    <source>
        <dbReference type="EMBL" id="QDH88478.1"/>
    </source>
</evidence>
<organism evidence="1">
    <name type="scientific">Leviviridae sp</name>
    <dbReference type="NCBI Taxonomy" id="2027243"/>
    <lineage>
        <taxon>Viruses</taxon>
        <taxon>Riboviria</taxon>
        <taxon>Orthornavirae</taxon>
        <taxon>Lenarviricota</taxon>
        <taxon>Leviviricetes</taxon>
        <taxon>Norzivirales</taxon>
        <taxon>Fiersviridae</taxon>
    </lineage>
</organism>